<protein>
    <submittedName>
        <fullName evidence="1">Uncharacterized protein</fullName>
    </submittedName>
</protein>
<evidence type="ECO:0000313" key="1">
    <source>
        <dbReference type="EMBL" id="JAD71773.1"/>
    </source>
</evidence>
<reference evidence="1" key="2">
    <citation type="journal article" date="2015" name="Data Brief">
        <title>Shoot transcriptome of the giant reed, Arundo donax.</title>
        <authorList>
            <person name="Barrero R.A."/>
            <person name="Guerrero F.D."/>
            <person name="Moolhuijzen P."/>
            <person name="Goolsby J.A."/>
            <person name="Tidwell J."/>
            <person name="Bellgard S.E."/>
            <person name="Bellgard M.I."/>
        </authorList>
    </citation>
    <scope>NUCLEOTIDE SEQUENCE</scope>
    <source>
        <tissue evidence="1">Shoot tissue taken approximately 20 cm above the soil surface</tissue>
    </source>
</reference>
<dbReference type="AlphaFoldDB" id="A0A0A9CBD9"/>
<sequence>MESWTSIRDSKFIITNEGSSN</sequence>
<reference evidence="1" key="1">
    <citation type="submission" date="2014-09" db="EMBL/GenBank/DDBJ databases">
        <authorList>
            <person name="Magalhaes I.L.F."/>
            <person name="Oliveira U."/>
            <person name="Santos F.R."/>
            <person name="Vidigal T.H.D.A."/>
            <person name="Brescovit A.D."/>
            <person name="Santos A.J."/>
        </authorList>
    </citation>
    <scope>NUCLEOTIDE SEQUENCE</scope>
    <source>
        <tissue evidence="1">Shoot tissue taken approximately 20 cm above the soil surface</tissue>
    </source>
</reference>
<organism evidence="1">
    <name type="scientific">Arundo donax</name>
    <name type="common">Giant reed</name>
    <name type="synonym">Donax arundinaceus</name>
    <dbReference type="NCBI Taxonomy" id="35708"/>
    <lineage>
        <taxon>Eukaryota</taxon>
        <taxon>Viridiplantae</taxon>
        <taxon>Streptophyta</taxon>
        <taxon>Embryophyta</taxon>
        <taxon>Tracheophyta</taxon>
        <taxon>Spermatophyta</taxon>
        <taxon>Magnoliopsida</taxon>
        <taxon>Liliopsida</taxon>
        <taxon>Poales</taxon>
        <taxon>Poaceae</taxon>
        <taxon>PACMAD clade</taxon>
        <taxon>Arundinoideae</taxon>
        <taxon>Arundineae</taxon>
        <taxon>Arundo</taxon>
    </lineage>
</organism>
<proteinExistence type="predicted"/>
<name>A0A0A9CBD9_ARUDO</name>
<dbReference type="EMBL" id="GBRH01226122">
    <property type="protein sequence ID" value="JAD71773.1"/>
    <property type="molecule type" value="Transcribed_RNA"/>
</dbReference>
<accession>A0A0A9CBD9</accession>